<protein>
    <submittedName>
        <fullName evidence="3">Universal stress protein</fullName>
    </submittedName>
</protein>
<dbReference type="Pfam" id="PF00582">
    <property type="entry name" value="Usp"/>
    <property type="match status" value="1"/>
</dbReference>
<evidence type="ECO:0000313" key="4">
    <source>
        <dbReference type="Proteomes" id="UP001430455"/>
    </source>
</evidence>
<organism evidence="3 4">
    <name type="scientific">Haloarcula nitratireducens</name>
    <dbReference type="NCBI Taxonomy" id="2487749"/>
    <lineage>
        <taxon>Archaea</taxon>
        <taxon>Methanobacteriati</taxon>
        <taxon>Methanobacteriota</taxon>
        <taxon>Stenosarchaea group</taxon>
        <taxon>Halobacteria</taxon>
        <taxon>Halobacteriales</taxon>
        <taxon>Haloarculaceae</taxon>
        <taxon>Haloarcula</taxon>
    </lineage>
</organism>
<dbReference type="InterPro" id="IPR014729">
    <property type="entry name" value="Rossmann-like_a/b/a_fold"/>
</dbReference>
<sequence length="139" mass="15418">MGHYDTILVPTDGSERAEDAIEVAFRLAEENESVVHTLFVVDTGLYGEPALSSVELFVDELEDEGRDLLTELVGRGAERGIDVEREVRHGEPETTIVEYADEVDADLVVMGYQGHSHRKSRGSVLDGVLERTDRHVLVI</sequence>
<reference evidence="3 4" key="1">
    <citation type="submission" date="2021-06" db="EMBL/GenBank/DDBJ databases">
        <title>Halomicroarcula sp. a new haloarchaeum isolated from saline soil.</title>
        <authorList>
            <person name="Duran-Viseras A."/>
            <person name="Sanchez-Porro C."/>
            <person name="Ventosa A."/>
        </authorList>
    </citation>
    <scope>NUCLEOTIDE SEQUENCE [LARGE SCALE GENOMIC DNA]</scope>
    <source>
        <strain evidence="3 4">F27</strain>
    </source>
</reference>
<dbReference type="PANTHER" id="PTHR46268:SF6">
    <property type="entry name" value="UNIVERSAL STRESS PROTEIN UP12"/>
    <property type="match status" value="1"/>
</dbReference>
<dbReference type="SUPFAM" id="SSF52402">
    <property type="entry name" value="Adenine nucleotide alpha hydrolases-like"/>
    <property type="match status" value="1"/>
</dbReference>
<dbReference type="InterPro" id="IPR006016">
    <property type="entry name" value="UspA"/>
</dbReference>
<evidence type="ECO:0000256" key="1">
    <source>
        <dbReference type="ARBA" id="ARBA00008791"/>
    </source>
</evidence>
<dbReference type="EMBL" id="RKLT01000004">
    <property type="protein sequence ID" value="MBX0295687.1"/>
    <property type="molecule type" value="Genomic_DNA"/>
</dbReference>
<gene>
    <name evidence="3" type="ORF">EGH23_12450</name>
</gene>
<comment type="similarity">
    <text evidence="1">Belongs to the universal stress protein A family.</text>
</comment>
<feature type="domain" description="UspA" evidence="2">
    <location>
        <begin position="4"/>
        <end position="139"/>
    </location>
</feature>
<dbReference type="AlphaFoldDB" id="A0AAW4PD76"/>
<proteinExistence type="inferred from homology"/>
<dbReference type="PRINTS" id="PR01438">
    <property type="entry name" value="UNVRSLSTRESS"/>
</dbReference>
<keyword evidence="4" id="KW-1185">Reference proteome</keyword>
<dbReference type="Proteomes" id="UP001430455">
    <property type="component" value="Unassembled WGS sequence"/>
</dbReference>
<evidence type="ECO:0000313" key="3">
    <source>
        <dbReference type="EMBL" id="MBX0295687.1"/>
    </source>
</evidence>
<name>A0AAW4PD76_9EURY</name>
<dbReference type="CDD" id="cd00293">
    <property type="entry name" value="USP-like"/>
    <property type="match status" value="1"/>
</dbReference>
<accession>A0AAW4PD76</accession>
<dbReference type="InterPro" id="IPR006015">
    <property type="entry name" value="Universal_stress_UspA"/>
</dbReference>
<dbReference type="RefSeq" id="WP_220580323.1">
    <property type="nucleotide sequence ID" value="NZ_RKLT01000004.1"/>
</dbReference>
<dbReference type="PANTHER" id="PTHR46268">
    <property type="entry name" value="STRESS RESPONSE PROTEIN NHAX"/>
    <property type="match status" value="1"/>
</dbReference>
<evidence type="ECO:0000259" key="2">
    <source>
        <dbReference type="Pfam" id="PF00582"/>
    </source>
</evidence>
<dbReference type="Gene3D" id="3.40.50.620">
    <property type="entry name" value="HUPs"/>
    <property type="match status" value="1"/>
</dbReference>
<comment type="caution">
    <text evidence="3">The sequence shown here is derived from an EMBL/GenBank/DDBJ whole genome shotgun (WGS) entry which is preliminary data.</text>
</comment>